<dbReference type="Gene3D" id="6.10.250.690">
    <property type="match status" value="1"/>
</dbReference>
<feature type="modified residue" description="4-aspartylphosphate" evidence="2">
    <location>
        <position position="58"/>
    </location>
</feature>
<keyword evidence="7" id="KW-1185">Reference proteome</keyword>
<evidence type="ECO:0000256" key="1">
    <source>
        <dbReference type="ARBA" id="ARBA00023125"/>
    </source>
</evidence>
<dbReference type="CDD" id="cd00383">
    <property type="entry name" value="trans_reg_C"/>
    <property type="match status" value="1"/>
</dbReference>
<feature type="domain" description="Response regulatory" evidence="4">
    <location>
        <begin position="9"/>
        <end position="122"/>
    </location>
</feature>
<feature type="domain" description="OmpR/PhoB-type" evidence="5">
    <location>
        <begin position="133"/>
        <end position="232"/>
    </location>
</feature>
<dbReference type="RefSeq" id="WP_042628547.1">
    <property type="nucleotide sequence ID" value="NZ_BSTO01000020.1"/>
</dbReference>
<evidence type="ECO:0000259" key="4">
    <source>
        <dbReference type="PROSITE" id="PS50110"/>
    </source>
</evidence>
<dbReference type="InterPro" id="IPR001867">
    <property type="entry name" value="OmpR/PhoB-type_DNA-bd"/>
</dbReference>
<dbReference type="EMBL" id="CP002581">
    <property type="protein sequence ID" value="AJK50247.1"/>
    <property type="molecule type" value="Genomic_DNA"/>
</dbReference>
<dbReference type="HOGENOM" id="CLU_000445_30_4_4"/>
<dbReference type="InterPro" id="IPR036388">
    <property type="entry name" value="WH-like_DNA-bd_sf"/>
</dbReference>
<dbReference type="GO" id="GO:0005829">
    <property type="term" value="C:cytosol"/>
    <property type="evidence" value="ECO:0007669"/>
    <property type="project" value="TreeGrafter"/>
</dbReference>
<dbReference type="Proteomes" id="UP000031838">
    <property type="component" value="Chromosome 2"/>
</dbReference>
<accession>A0A0B6RXZ5</accession>
<dbReference type="KEGG" id="bgp:BGL_2c21860"/>
<dbReference type="PROSITE" id="PS51755">
    <property type="entry name" value="OMPR_PHOB"/>
    <property type="match status" value="1"/>
</dbReference>
<reference evidence="6 7" key="2">
    <citation type="journal article" date="2016" name="Appl. Microbiol. Biotechnol.">
        <title>Mutations improving production and secretion of extracellular lipase by Burkholderia glumae PG1.</title>
        <authorList>
            <person name="Knapp A."/>
            <person name="Voget S."/>
            <person name="Gao R."/>
            <person name="Zaburannyi N."/>
            <person name="Krysciak D."/>
            <person name="Breuer M."/>
            <person name="Hauer B."/>
            <person name="Streit W.R."/>
            <person name="Muller R."/>
            <person name="Daniel R."/>
            <person name="Jaeger K.E."/>
        </authorList>
    </citation>
    <scope>NUCLEOTIDE SEQUENCE [LARGE SCALE GENOMIC DNA]</scope>
    <source>
        <strain evidence="6 7">PG1</strain>
    </source>
</reference>
<dbReference type="GO" id="GO:0032993">
    <property type="term" value="C:protein-DNA complex"/>
    <property type="evidence" value="ECO:0007669"/>
    <property type="project" value="TreeGrafter"/>
</dbReference>
<dbReference type="PANTHER" id="PTHR48111:SF59">
    <property type="entry name" value="TRANSCRIPTIONAL REGULATORY PROTEIN BAER"/>
    <property type="match status" value="1"/>
</dbReference>
<protein>
    <submittedName>
        <fullName evidence="6">DNA-binding response regulator of two-component transcription regulatory system</fullName>
    </submittedName>
</protein>
<dbReference type="KEGG" id="bpla:bpln_2g22090"/>
<dbReference type="Pfam" id="PF00072">
    <property type="entry name" value="Response_reg"/>
    <property type="match status" value="1"/>
</dbReference>
<sequence length="246" mass="27685">MNTDRRGPSILIVEDEPKLSALLVDYLHAEGYATAIVADGREVVPHVRAHAPALVLLDLMLPGRGGLDICRELRTFSTTPVIILTARVDEIDRLLGLELGADDYVCKPFSPREVVARVKAILRRIDNATKPTPGEPAATPFEIDPDHHVARLDGRNLHLTPVELRLLALLVDNPGRIYSRDFLLRRLYDDHRVVTDRTVDSHVKNLRRKLQAVRPERDFIRSIYGVGYQFELEGETDEAARRAPGR</sequence>
<dbReference type="SUPFAM" id="SSF52172">
    <property type="entry name" value="CheY-like"/>
    <property type="match status" value="1"/>
</dbReference>
<dbReference type="SMART" id="SM00448">
    <property type="entry name" value="REC"/>
    <property type="match status" value="1"/>
</dbReference>
<dbReference type="AlphaFoldDB" id="A0A0B6RXZ5"/>
<gene>
    <name evidence="6" type="primary">baeR</name>
    <name evidence="6" type="ORF">BGL_2c21860</name>
</gene>
<proteinExistence type="predicted"/>
<dbReference type="Gene3D" id="3.40.50.2300">
    <property type="match status" value="1"/>
</dbReference>
<evidence type="ECO:0000313" key="7">
    <source>
        <dbReference type="Proteomes" id="UP000031838"/>
    </source>
</evidence>
<dbReference type="SMART" id="SM00862">
    <property type="entry name" value="Trans_reg_C"/>
    <property type="match status" value="1"/>
</dbReference>
<evidence type="ECO:0000256" key="3">
    <source>
        <dbReference type="PROSITE-ProRule" id="PRU01091"/>
    </source>
</evidence>
<dbReference type="InterPro" id="IPR011006">
    <property type="entry name" value="CheY-like_superfamily"/>
</dbReference>
<feature type="DNA-binding region" description="OmpR/PhoB-type" evidence="3">
    <location>
        <begin position="133"/>
        <end position="232"/>
    </location>
</feature>
<evidence type="ECO:0000256" key="2">
    <source>
        <dbReference type="PROSITE-ProRule" id="PRU00169"/>
    </source>
</evidence>
<organism evidence="6 7">
    <name type="scientific">Burkholderia plantarii</name>
    <dbReference type="NCBI Taxonomy" id="41899"/>
    <lineage>
        <taxon>Bacteria</taxon>
        <taxon>Pseudomonadati</taxon>
        <taxon>Pseudomonadota</taxon>
        <taxon>Betaproteobacteria</taxon>
        <taxon>Burkholderiales</taxon>
        <taxon>Burkholderiaceae</taxon>
        <taxon>Burkholderia</taxon>
    </lineage>
</organism>
<evidence type="ECO:0000259" key="5">
    <source>
        <dbReference type="PROSITE" id="PS51755"/>
    </source>
</evidence>
<dbReference type="Pfam" id="PF00486">
    <property type="entry name" value="Trans_reg_C"/>
    <property type="match status" value="1"/>
</dbReference>
<dbReference type="PROSITE" id="PS50110">
    <property type="entry name" value="RESPONSE_REGULATORY"/>
    <property type="match status" value="1"/>
</dbReference>
<dbReference type="GO" id="GO:0000976">
    <property type="term" value="F:transcription cis-regulatory region binding"/>
    <property type="evidence" value="ECO:0007669"/>
    <property type="project" value="TreeGrafter"/>
</dbReference>
<dbReference type="GO" id="GO:0006355">
    <property type="term" value="P:regulation of DNA-templated transcription"/>
    <property type="evidence" value="ECO:0007669"/>
    <property type="project" value="InterPro"/>
</dbReference>
<dbReference type="Gene3D" id="1.10.10.10">
    <property type="entry name" value="Winged helix-like DNA-binding domain superfamily/Winged helix DNA-binding domain"/>
    <property type="match status" value="1"/>
</dbReference>
<keyword evidence="1 3" id="KW-0238">DNA-binding</keyword>
<dbReference type="InterPro" id="IPR001789">
    <property type="entry name" value="Sig_transdc_resp-reg_receiver"/>
</dbReference>
<dbReference type="InterPro" id="IPR016032">
    <property type="entry name" value="Sig_transdc_resp-reg_C-effctor"/>
</dbReference>
<evidence type="ECO:0000313" key="6">
    <source>
        <dbReference type="EMBL" id="AJK50247.1"/>
    </source>
</evidence>
<reference evidence="7" key="1">
    <citation type="submission" date="2011-03" db="EMBL/GenBank/DDBJ databases">
        <authorList>
            <person name="Voget S."/>
            <person name="Streit W.R."/>
            <person name="Jaeger K.E."/>
            <person name="Daniel R."/>
        </authorList>
    </citation>
    <scope>NUCLEOTIDE SEQUENCE [LARGE SCALE GENOMIC DNA]</scope>
    <source>
        <strain evidence="7">PG1</strain>
    </source>
</reference>
<dbReference type="GO" id="GO:0000156">
    <property type="term" value="F:phosphorelay response regulator activity"/>
    <property type="evidence" value="ECO:0007669"/>
    <property type="project" value="TreeGrafter"/>
</dbReference>
<dbReference type="InterPro" id="IPR039420">
    <property type="entry name" value="WalR-like"/>
</dbReference>
<name>A0A0B6RXZ5_BURPL</name>
<dbReference type="PANTHER" id="PTHR48111">
    <property type="entry name" value="REGULATOR OF RPOS"/>
    <property type="match status" value="1"/>
</dbReference>
<keyword evidence="2" id="KW-0597">Phosphoprotein</keyword>
<dbReference type="SUPFAM" id="SSF46894">
    <property type="entry name" value="C-terminal effector domain of the bipartite response regulators"/>
    <property type="match status" value="1"/>
</dbReference>